<protein>
    <submittedName>
        <fullName evidence="1">Uncharacterized protein</fullName>
    </submittedName>
</protein>
<organism evidence="1 2">
    <name type="scientific">Streptomyces globosus</name>
    <dbReference type="NCBI Taxonomy" id="68209"/>
    <lineage>
        <taxon>Bacteria</taxon>
        <taxon>Bacillati</taxon>
        <taxon>Actinomycetota</taxon>
        <taxon>Actinomycetes</taxon>
        <taxon>Kitasatosporales</taxon>
        <taxon>Streptomycetaceae</taxon>
        <taxon>Streptomyces</taxon>
    </lineage>
</organism>
<proteinExistence type="predicted"/>
<dbReference type="RefSeq" id="WP_114057573.1">
    <property type="nucleotide sequence ID" value="NZ_CP030862.1"/>
</dbReference>
<accession>A0A344U680</accession>
<dbReference type="Proteomes" id="UP000252004">
    <property type="component" value="Chromosome"/>
</dbReference>
<sequence>MERRELMRLLAGDDEASKAALAALVEGADYVVWEGVGLSSEDYARGYESRRRSFQRRGIELLGWERGVQLLRERTQPIRTGKITAVDSSWTYQLFLTEDGSELVACIGGRRPERRAPQ</sequence>
<reference evidence="1 2" key="1">
    <citation type="submission" date="2018-01" db="EMBL/GenBank/DDBJ databases">
        <title>Draft genome Sequence of streptomyces globosus LZH-48.</title>
        <authorList>
            <person name="Ran K."/>
            <person name="Li Z."/>
            <person name="Wei S."/>
            <person name="Dong R."/>
        </authorList>
    </citation>
    <scope>NUCLEOTIDE SEQUENCE [LARGE SCALE GENOMIC DNA]</scope>
    <source>
        <strain evidence="1 2">LZH-48</strain>
    </source>
</reference>
<evidence type="ECO:0000313" key="1">
    <source>
        <dbReference type="EMBL" id="AXE26401.1"/>
    </source>
</evidence>
<dbReference type="AlphaFoldDB" id="A0A344U680"/>
<evidence type="ECO:0000313" key="2">
    <source>
        <dbReference type="Proteomes" id="UP000252004"/>
    </source>
</evidence>
<gene>
    <name evidence="1" type="ORF">C0216_25695</name>
</gene>
<dbReference type="KEGG" id="sgz:C0216_25695"/>
<name>A0A344U680_9ACTN</name>
<keyword evidence="2" id="KW-1185">Reference proteome</keyword>
<dbReference type="EMBL" id="CP030862">
    <property type="protein sequence ID" value="AXE26401.1"/>
    <property type="molecule type" value="Genomic_DNA"/>
</dbReference>
<dbReference type="OrthoDB" id="4323858at2"/>